<evidence type="ECO:0000256" key="1">
    <source>
        <dbReference type="SAM" id="MobiDB-lite"/>
    </source>
</evidence>
<accession>A0A7J8DHQ4</accession>
<feature type="region of interest" description="Disordered" evidence="1">
    <location>
        <begin position="129"/>
        <end position="157"/>
    </location>
</feature>
<feature type="region of interest" description="Disordered" evidence="1">
    <location>
        <begin position="1"/>
        <end position="39"/>
    </location>
</feature>
<proteinExistence type="predicted"/>
<feature type="compositionally biased region" description="Basic and acidic residues" evidence="1">
    <location>
        <begin position="148"/>
        <end position="157"/>
    </location>
</feature>
<gene>
    <name evidence="2" type="ORF">HJG63_008487</name>
</gene>
<dbReference type="Proteomes" id="UP000593571">
    <property type="component" value="Unassembled WGS sequence"/>
</dbReference>
<evidence type="ECO:0000313" key="2">
    <source>
        <dbReference type="EMBL" id="KAF6422643.1"/>
    </source>
</evidence>
<keyword evidence="3" id="KW-1185">Reference proteome</keyword>
<name>A0A7J8DHQ4_ROUAE</name>
<reference evidence="2 3" key="1">
    <citation type="journal article" date="2020" name="Nature">
        <title>Six reference-quality genomes reveal evolution of bat adaptations.</title>
        <authorList>
            <person name="Jebb D."/>
            <person name="Huang Z."/>
            <person name="Pippel M."/>
            <person name="Hughes G.M."/>
            <person name="Lavrichenko K."/>
            <person name="Devanna P."/>
            <person name="Winkler S."/>
            <person name="Jermiin L.S."/>
            <person name="Skirmuntt E.C."/>
            <person name="Katzourakis A."/>
            <person name="Burkitt-Gray L."/>
            <person name="Ray D.A."/>
            <person name="Sullivan K.A.M."/>
            <person name="Roscito J.G."/>
            <person name="Kirilenko B.M."/>
            <person name="Davalos L.M."/>
            <person name="Corthals A.P."/>
            <person name="Power M.L."/>
            <person name="Jones G."/>
            <person name="Ransome R.D."/>
            <person name="Dechmann D.K.N."/>
            <person name="Locatelli A.G."/>
            <person name="Puechmaille S.J."/>
            <person name="Fedrigo O."/>
            <person name="Jarvis E.D."/>
            <person name="Hiller M."/>
            <person name="Vernes S.C."/>
            <person name="Myers E.W."/>
            <person name="Teeling E.C."/>
        </authorList>
    </citation>
    <scope>NUCLEOTIDE SEQUENCE [LARGE SCALE GENOMIC DNA]</scope>
    <source>
        <strain evidence="2">MRouAeg1</strain>
        <tissue evidence="2">Muscle</tissue>
    </source>
</reference>
<dbReference type="AlphaFoldDB" id="A0A7J8DHQ4"/>
<protein>
    <submittedName>
        <fullName evidence="2">Uncharacterized protein</fullName>
    </submittedName>
</protein>
<dbReference type="EMBL" id="JACASE010000012">
    <property type="protein sequence ID" value="KAF6422643.1"/>
    <property type="molecule type" value="Genomic_DNA"/>
</dbReference>
<sequence length="157" mass="17314">MADHTSPPPGTRKRVTEPQAAPPQAPSRHARTIPGNLKVCWSPHPQVGGPRGRPQAVWPGDLPVHLCPLRSGERGPIGGGGDIGDNRRWVWCTARRVLSAREAGRKRNGTDGPPHARCRAPSFCEVLTRGPRNPLQSFPRPRIPSRRGQQDERRCLF</sequence>
<evidence type="ECO:0000313" key="3">
    <source>
        <dbReference type="Proteomes" id="UP000593571"/>
    </source>
</evidence>
<feature type="compositionally biased region" description="Pro residues" evidence="1">
    <location>
        <begin position="1"/>
        <end position="10"/>
    </location>
</feature>
<comment type="caution">
    <text evidence="2">The sequence shown here is derived from an EMBL/GenBank/DDBJ whole genome shotgun (WGS) entry which is preliminary data.</text>
</comment>
<feature type="region of interest" description="Disordered" evidence="1">
    <location>
        <begin position="100"/>
        <end position="119"/>
    </location>
</feature>
<organism evidence="2 3">
    <name type="scientific">Rousettus aegyptiacus</name>
    <name type="common">Egyptian fruit bat</name>
    <name type="synonym">Pteropus aegyptiacus</name>
    <dbReference type="NCBI Taxonomy" id="9407"/>
    <lineage>
        <taxon>Eukaryota</taxon>
        <taxon>Metazoa</taxon>
        <taxon>Chordata</taxon>
        <taxon>Craniata</taxon>
        <taxon>Vertebrata</taxon>
        <taxon>Euteleostomi</taxon>
        <taxon>Mammalia</taxon>
        <taxon>Eutheria</taxon>
        <taxon>Laurasiatheria</taxon>
        <taxon>Chiroptera</taxon>
        <taxon>Yinpterochiroptera</taxon>
        <taxon>Pteropodoidea</taxon>
        <taxon>Pteropodidae</taxon>
        <taxon>Rousettinae</taxon>
        <taxon>Rousettus</taxon>
    </lineage>
</organism>